<feature type="transmembrane region" description="Helical" evidence="1">
    <location>
        <begin position="32"/>
        <end position="61"/>
    </location>
</feature>
<evidence type="ECO:0008006" key="4">
    <source>
        <dbReference type="Google" id="ProtNLM"/>
    </source>
</evidence>
<keyword evidence="3" id="KW-1185">Reference proteome</keyword>
<dbReference type="AlphaFoldDB" id="A0A5C3QS14"/>
<accession>A0A5C3QS14</accession>
<keyword evidence="1" id="KW-0472">Membrane</keyword>
<sequence>MSWEEKCVGGGGFTMDWSALEEVGSRWTGNAIIGFCVYLVYLWLSALVYTSIFIVKVVVVVGL</sequence>
<name>A0A5C3QS14_9AGAR</name>
<dbReference type="Proteomes" id="UP000305067">
    <property type="component" value="Unassembled WGS sequence"/>
</dbReference>
<organism evidence="2 3">
    <name type="scientific">Pterulicium gracile</name>
    <dbReference type="NCBI Taxonomy" id="1884261"/>
    <lineage>
        <taxon>Eukaryota</taxon>
        <taxon>Fungi</taxon>
        <taxon>Dikarya</taxon>
        <taxon>Basidiomycota</taxon>
        <taxon>Agaricomycotina</taxon>
        <taxon>Agaricomycetes</taxon>
        <taxon>Agaricomycetidae</taxon>
        <taxon>Agaricales</taxon>
        <taxon>Pleurotineae</taxon>
        <taxon>Pterulaceae</taxon>
        <taxon>Pterulicium</taxon>
    </lineage>
</organism>
<protein>
    <recommendedName>
        <fullName evidence="4">Transmembrane protein</fullName>
    </recommendedName>
</protein>
<dbReference type="EMBL" id="ML178826">
    <property type="protein sequence ID" value="TFL01154.1"/>
    <property type="molecule type" value="Genomic_DNA"/>
</dbReference>
<gene>
    <name evidence="2" type="ORF">BDV98DRAFT_568562</name>
</gene>
<evidence type="ECO:0000256" key="1">
    <source>
        <dbReference type="SAM" id="Phobius"/>
    </source>
</evidence>
<evidence type="ECO:0000313" key="2">
    <source>
        <dbReference type="EMBL" id="TFL01154.1"/>
    </source>
</evidence>
<reference evidence="2 3" key="1">
    <citation type="journal article" date="2019" name="Nat. Ecol. Evol.">
        <title>Megaphylogeny resolves global patterns of mushroom evolution.</title>
        <authorList>
            <person name="Varga T."/>
            <person name="Krizsan K."/>
            <person name="Foldi C."/>
            <person name="Dima B."/>
            <person name="Sanchez-Garcia M."/>
            <person name="Sanchez-Ramirez S."/>
            <person name="Szollosi G.J."/>
            <person name="Szarkandi J.G."/>
            <person name="Papp V."/>
            <person name="Albert L."/>
            <person name="Andreopoulos W."/>
            <person name="Angelini C."/>
            <person name="Antonin V."/>
            <person name="Barry K.W."/>
            <person name="Bougher N.L."/>
            <person name="Buchanan P."/>
            <person name="Buyck B."/>
            <person name="Bense V."/>
            <person name="Catcheside P."/>
            <person name="Chovatia M."/>
            <person name="Cooper J."/>
            <person name="Damon W."/>
            <person name="Desjardin D."/>
            <person name="Finy P."/>
            <person name="Geml J."/>
            <person name="Haridas S."/>
            <person name="Hughes K."/>
            <person name="Justo A."/>
            <person name="Karasinski D."/>
            <person name="Kautmanova I."/>
            <person name="Kiss B."/>
            <person name="Kocsube S."/>
            <person name="Kotiranta H."/>
            <person name="LaButti K.M."/>
            <person name="Lechner B.E."/>
            <person name="Liimatainen K."/>
            <person name="Lipzen A."/>
            <person name="Lukacs Z."/>
            <person name="Mihaltcheva S."/>
            <person name="Morgado L.N."/>
            <person name="Niskanen T."/>
            <person name="Noordeloos M.E."/>
            <person name="Ohm R.A."/>
            <person name="Ortiz-Santana B."/>
            <person name="Ovrebo C."/>
            <person name="Racz N."/>
            <person name="Riley R."/>
            <person name="Savchenko A."/>
            <person name="Shiryaev A."/>
            <person name="Soop K."/>
            <person name="Spirin V."/>
            <person name="Szebenyi C."/>
            <person name="Tomsovsky M."/>
            <person name="Tulloss R.E."/>
            <person name="Uehling J."/>
            <person name="Grigoriev I.V."/>
            <person name="Vagvolgyi C."/>
            <person name="Papp T."/>
            <person name="Martin F.M."/>
            <person name="Miettinen O."/>
            <person name="Hibbett D.S."/>
            <person name="Nagy L.G."/>
        </authorList>
    </citation>
    <scope>NUCLEOTIDE SEQUENCE [LARGE SCALE GENOMIC DNA]</scope>
    <source>
        <strain evidence="2 3">CBS 309.79</strain>
    </source>
</reference>
<evidence type="ECO:0000313" key="3">
    <source>
        <dbReference type="Proteomes" id="UP000305067"/>
    </source>
</evidence>
<keyword evidence="1" id="KW-0812">Transmembrane</keyword>
<keyword evidence="1" id="KW-1133">Transmembrane helix</keyword>
<proteinExistence type="predicted"/>